<dbReference type="GO" id="GO:0010048">
    <property type="term" value="P:vernalization response"/>
    <property type="evidence" value="ECO:0007669"/>
    <property type="project" value="InterPro"/>
</dbReference>
<keyword evidence="3" id="KW-0863">Zinc-finger</keyword>
<dbReference type="PANTHER" id="PTHR46286">
    <property type="entry name" value="VIN3-LIKE PROTEIN 2-RELATED"/>
    <property type="match status" value="1"/>
</dbReference>
<evidence type="ECO:0000259" key="7">
    <source>
        <dbReference type="Pfam" id="PF07227"/>
    </source>
</evidence>
<dbReference type="InterPro" id="IPR044514">
    <property type="entry name" value="VIN3-like"/>
</dbReference>
<gene>
    <name evidence="8" type="ORF">ZEAMMB73_Zm00001d024318</name>
</gene>
<evidence type="ECO:0000256" key="6">
    <source>
        <dbReference type="SAM" id="MobiDB-lite"/>
    </source>
</evidence>
<dbReference type="AlphaFoldDB" id="A0A1D6IYS3"/>
<accession>A0A1D6IYS3</accession>
<reference evidence="8" key="1">
    <citation type="submission" date="2015-12" db="EMBL/GenBank/DDBJ databases">
        <title>Update maize B73 reference genome by single molecule sequencing technologies.</title>
        <authorList>
            <consortium name="Maize Genome Sequencing Project"/>
            <person name="Ware D."/>
        </authorList>
    </citation>
    <scope>NUCLEOTIDE SEQUENCE</scope>
    <source>
        <tissue evidence="8">Seedling</tissue>
    </source>
</reference>
<keyword evidence="2" id="KW-0479">Metal-binding</keyword>
<evidence type="ECO:0000313" key="8">
    <source>
        <dbReference type="EMBL" id="AQK41019.1"/>
    </source>
</evidence>
<evidence type="ECO:0000256" key="5">
    <source>
        <dbReference type="ARBA" id="ARBA00023242"/>
    </source>
</evidence>
<evidence type="ECO:0000256" key="1">
    <source>
        <dbReference type="ARBA" id="ARBA00004123"/>
    </source>
</evidence>
<proteinExistence type="predicted"/>
<evidence type="ECO:0000256" key="3">
    <source>
        <dbReference type="ARBA" id="ARBA00022771"/>
    </source>
</evidence>
<keyword evidence="5" id="KW-0539">Nucleus</keyword>
<dbReference type="GO" id="GO:0040029">
    <property type="term" value="P:epigenetic regulation of gene expression"/>
    <property type="evidence" value="ECO:0007669"/>
    <property type="project" value="InterPro"/>
</dbReference>
<dbReference type="EMBL" id="CM000786">
    <property type="protein sequence ID" value="AQK41019.1"/>
    <property type="molecule type" value="Genomic_DNA"/>
</dbReference>
<organism evidence="8">
    <name type="scientific">Zea mays</name>
    <name type="common">Maize</name>
    <dbReference type="NCBI Taxonomy" id="4577"/>
    <lineage>
        <taxon>Eukaryota</taxon>
        <taxon>Viridiplantae</taxon>
        <taxon>Streptophyta</taxon>
        <taxon>Embryophyta</taxon>
        <taxon>Tracheophyta</taxon>
        <taxon>Spermatophyta</taxon>
        <taxon>Magnoliopsida</taxon>
        <taxon>Liliopsida</taxon>
        <taxon>Poales</taxon>
        <taxon>Poaceae</taxon>
        <taxon>PACMAD clade</taxon>
        <taxon>Panicoideae</taxon>
        <taxon>Andropogonodae</taxon>
        <taxon>Andropogoneae</taxon>
        <taxon>Tripsacinae</taxon>
        <taxon>Zea</taxon>
    </lineage>
</organism>
<feature type="region of interest" description="Disordered" evidence="6">
    <location>
        <begin position="131"/>
        <end position="153"/>
    </location>
</feature>
<evidence type="ECO:0000256" key="4">
    <source>
        <dbReference type="ARBA" id="ARBA00022833"/>
    </source>
</evidence>
<evidence type="ECO:0000256" key="2">
    <source>
        <dbReference type="ARBA" id="ARBA00022723"/>
    </source>
</evidence>
<feature type="domain" description="Oberon-like PHD finger" evidence="7">
    <location>
        <begin position="163"/>
        <end position="264"/>
    </location>
</feature>
<sequence>MFPHFLVCCAGKPTLAEVTSGSIVQPCGFCLAGIVMDPEKQNEMSLMDKRQLVYEVARWPQGAVEILKCWTRRELLELICVELGKERKYTNVPKAKMIAYLLKLVSRKSGKNGQLKDDNANVMLLEQDNKDETQMKESEEQEQSRPLKTANSDSSIRREAHACCSVVCSNVACQATRNAGDNYCKRCSCCICNKYDDNKDPSLWLVCSSDNPYSGCSCGVSCHLNCALKNKKAGIVNNGCNKLDCSFYCVSCGKINWLLQEFAETTCNC</sequence>
<dbReference type="InterPro" id="IPR032881">
    <property type="entry name" value="Oberon-like_PHD"/>
</dbReference>
<name>A0A1D6IYS3_MAIZE</name>
<dbReference type="PANTHER" id="PTHR46286:SF6">
    <property type="entry name" value="OS08G0220600 PROTEIN"/>
    <property type="match status" value="1"/>
</dbReference>
<dbReference type="Pfam" id="PF07227">
    <property type="entry name" value="PHD_Oberon"/>
    <property type="match status" value="1"/>
</dbReference>
<dbReference type="GO" id="GO:0005634">
    <property type="term" value="C:nucleus"/>
    <property type="evidence" value="ECO:0007669"/>
    <property type="project" value="UniProtKB-SubCell"/>
</dbReference>
<feature type="compositionally biased region" description="Basic and acidic residues" evidence="6">
    <location>
        <begin position="131"/>
        <end position="145"/>
    </location>
</feature>
<dbReference type="ExpressionAtlas" id="A0A1D6IYS3">
    <property type="expression patterns" value="baseline and differential"/>
</dbReference>
<protein>
    <submittedName>
        <fullName evidence="8">VIN3-like protein 2</fullName>
    </submittedName>
</protein>
<keyword evidence="4" id="KW-0862">Zinc</keyword>
<dbReference type="GO" id="GO:0008270">
    <property type="term" value="F:zinc ion binding"/>
    <property type="evidence" value="ECO:0007669"/>
    <property type="project" value="UniProtKB-KW"/>
</dbReference>
<comment type="subcellular location">
    <subcellularLocation>
        <location evidence="1">Nucleus</location>
    </subcellularLocation>
</comment>